<evidence type="ECO:0000256" key="2">
    <source>
        <dbReference type="ARBA" id="ARBA00023125"/>
    </source>
</evidence>
<organism evidence="6 7">
    <name type="scientific">Sporichthya brevicatena</name>
    <dbReference type="NCBI Taxonomy" id="171442"/>
    <lineage>
        <taxon>Bacteria</taxon>
        <taxon>Bacillati</taxon>
        <taxon>Actinomycetota</taxon>
        <taxon>Actinomycetes</taxon>
        <taxon>Sporichthyales</taxon>
        <taxon>Sporichthyaceae</taxon>
        <taxon>Sporichthya</taxon>
    </lineage>
</organism>
<keyword evidence="1" id="KW-0805">Transcription regulation</keyword>
<feature type="DNA-binding region" description="H-T-H motif" evidence="4">
    <location>
        <begin position="34"/>
        <end position="53"/>
    </location>
</feature>
<evidence type="ECO:0000256" key="4">
    <source>
        <dbReference type="PROSITE-ProRule" id="PRU00335"/>
    </source>
</evidence>
<dbReference type="PRINTS" id="PR00455">
    <property type="entry name" value="HTHTETR"/>
</dbReference>
<protein>
    <recommendedName>
        <fullName evidence="5">HTH tetR-type domain-containing protein</fullName>
    </recommendedName>
</protein>
<keyword evidence="3" id="KW-0804">Transcription</keyword>
<comment type="caution">
    <text evidence="6">The sequence shown here is derived from an EMBL/GenBank/DDBJ whole genome shotgun (WGS) entry which is preliminary data.</text>
</comment>
<dbReference type="PANTHER" id="PTHR30055">
    <property type="entry name" value="HTH-TYPE TRANSCRIPTIONAL REGULATOR RUTR"/>
    <property type="match status" value="1"/>
</dbReference>
<proteinExistence type="predicted"/>
<evidence type="ECO:0000259" key="5">
    <source>
        <dbReference type="PROSITE" id="PS50977"/>
    </source>
</evidence>
<sequence length="208" mass="23391">MARSGQPARRPNRREHVIRAAVTVFAREGYQGTSIQDVAAEADVVTTAVYYHFSSKDELYEAALESVFRQLDEVVEEAREPEGELSFSRVMGAVWDWVENNPEPAKLLYHQLPGATANSLQIRQEFERRHIERMVDYLKAPSAPSNRRDAALRWTTLSLIMRSVFALGTNMHSLRLGDGPLAGHSEAALRKAYEEVSLSMMAAAEERS</sequence>
<dbReference type="SUPFAM" id="SSF46689">
    <property type="entry name" value="Homeodomain-like"/>
    <property type="match status" value="1"/>
</dbReference>
<keyword evidence="2 4" id="KW-0238">DNA-binding</keyword>
<dbReference type="PANTHER" id="PTHR30055:SF234">
    <property type="entry name" value="HTH-TYPE TRANSCRIPTIONAL REGULATOR BETI"/>
    <property type="match status" value="1"/>
</dbReference>
<evidence type="ECO:0000256" key="3">
    <source>
        <dbReference type="ARBA" id="ARBA00023163"/>
    </source>
</evidence>
<dbReference type="InterPro" id="IPR009057">
    <property type="entry name" value="Homeodomain-like_sf"/>
</dbReference>
<dbReference type="Pfam" id="PF00440">
    <property type="entry name" value="TetR_N"/>
    <property type="match status" value="1"/>
</dbReference>
<dbReference type="Gene3D" id="1.10.357.10">
    <property type="entry name" value="Tetracycline Repressor, domain 2"/>
    <property type="match status" value="1"/>
</dbReference>
<dbReference type="Proteomes" id="UP001500957">
    <property type="component" value="Unassembled WGS sequence"/>
</dbReference>
<gene>
    <name evidence="6" type="ORF">GCM10009547_19040</name>
</gene>
<reference evidence="6 7" key="1">
    <citation type="journal article" date="2019" name="Int. J. Syst. Evol. Microbiol.">
        <title>The Global Catalogue of Microorganisms (GCM) 10K type strain sequencing project: providing services to taxonomists for standard genome sequencing and annotation.</title>
        <authorList>
            <consortium name="The Broad Institute Genomics Platform"/>
            <consortium name="The Broad Institute Genome Sequencing Center for Infectious Disease"/>
            <person name="Wu L."/>
            <person name="Ma J."/>
        </authorList>
    </citation>
    <scope>NUCLEOTIDE SEQUENCE [LARGE SCALE GENOMIC DNA]</scope>
    <source>
        <strain evidence="6 7">JCM 10671</strain>
    </source>
</reference>
<keyword evidence="7" id="KW-1185">Reference proteome</keyword>
<name>A0ABN1GR56_9ACTN</name>
<dbReference type="InterPro" id="IPR001647">
    <property type="entry name" value="HTH_TetR"/>
</dbReference>
<evidence type="ECO:0000256" key="1">
    <source>
        <dbReference type="ARBA" id="ARBA00023015"/>
    </source>
</evidence>
<dbReference type="InterPro" id="IPR050109">
    <property type="entry name" value="HTH-type_TetR-like_transc_reg"/>
</dbReference>
<evidence type="ECO:0000313" key="6">
    <source>
        <dbReference type="EMBL" id="GAA0617062.1"/>
    </source>
</evidence>
<evidence type="ECO:0000313" key="7">
    <source>
        <dbReference type="Proteomes" id="UP001500957"/>
    </source>
</evidence>
<dbReference type="EMBL" id="BAAAHE010000014">
    <property type="protein sequence ID" value="GAA0617062.1"/>
    <property type="molecule type" value="Genomic_DNA"/>
</dbReference>
<dbReference type="PROSITE" id="PS50977">
    <property type="entry name" value="HTH_TETR_2"/>
    <property type="match status" value="1"/>
</dbReference>
<feature type="domain" description="HTH tetR-type" evidence="5">
    <location>
        <begin position="11"/>
        <end position="71"/>
    </location>
</feature>
<accession>A0ABN1GR56</accession>